<protein>
    <recommendedName>
        <fullName evidence="3">Enhancer of translation termination 1</fullName>
    </recommendedName>
</protein>
<dbReference type="Pfam" id="PF12753">
    <property type="entry name" value="Nro1"/>
    <property type="match status" value="1"/>
</dbReference>
<comment type="subcellular location">
    <subcellularLocation>
        <location evidence="1">Nucleus</location>
    </subcellularLocation>
</comment>
<dbReference type="EMBL" id="JBEVYD010000004">
    <property type="protein sequence ID" value="KAL3233571.1"/>
    <property type="molecule type" value="Genomic_DNA"/>
</dbReference>
<dbReference type="InterPro" id="IPR024318">
    <property type="entry name" value="Nro1/ETT1"/>
</dbReference>
<evidence type="ECO:0000256" key="1">
    <source>
        <dbReference type="ARBA" id="ARBA00004123"/>
    </source>
</evidence>
<comment type="similarity">
    <text evidence="2">Belongs to the ETT1 family.</text>
</comment>
<evidence type="ECO:0000313" key="10">
    <source>
        <dbReference type="Proteomes" id="UP001623330"/>
    </source>
</evidence>
<dbReference type="PANTHER" id="PTHR28290">
    <property type="entry name" value="ENHANCER OF TRANSLATION TERMINATION 1"/>
    <property type="match status" value="1"/>
</dbReference>
<organism evidence="9 10">
    <name type="scientific">Nakaseomyces bracarensis</name>
    <dbReference type="NCBI Taxonomy" id="273131"/>
    <lineage>
        <taxon>Eukaryota</taxon>
        <taxon>Fungi</taxon>
        <taxon>Dikarya</taxon>
        <taxon>Ascomycota</taxon>
        <taxon>Saccharomycotina</taxon>
        <taxon>Saccharomycetes</taxon>
        <taxon>Saccharomycetales</taxon>
        <taxon>Saccharomycetaceae</taxon>
        <taxon>Nakaseomyces</taxon>
    </lineage>
</organism>
<evidence type="ECO:0000256" key="6">
    <source>
        <dbReference type="ARBA" id="ARBA00023163"/>
    </source>
</evidence>
<feature type="compositionally biased region" description="Basic and acidic residues" evidence="8">
    <location>
        <begin position="17"/>
        <end position="26"/>
    </location>
</feature>
<keyword evidence="7" id="KW-0539">Nucleus</keyword>
<keyword evidence="4" id="KW-0810">Translation regulation</keyword>
<keyword evidence="5" id="KW-0805">Transcription regulation</keyword>
<evidence type="ECO:0000256" key="4">
    <source>
        <dbReference type="ARBA" id="ARBA00022845"/>
    </source>
</evidence>
<evidence type="ECO:0000313" key="9">
    <source>
        <dbReference type="EMBL" id="KAL3233571.1"/>
    </source>
</evidence>
<accession>A0ABR4NXH0</accession>
<keyword evidence="10" id="KW-1185">Reference proteome</keyword>
<dbReference type="Proteomes" id="UP001623330">
    <property type="component" value="Unassembled WGS sequence"/>
</dbReference>
<sequence>MAKRPLGLGKQKKDKRVKTESPESSKENTPVASQIEVELDEGVDADNEIVQLKGLWETYFNSDRDGEYVLNGVVHECDRMLRDADKTGKIKELGDVFHAVYALALSELTIFKAGEEADEKKRKAEISEFFNNALERCQLGEAESGKSPLLDLVKAKIVIQRIPLEYLSNLKVDSKSDLKLNALVESAKKDFNVCNKDFNLSYEVLEMFDDLLDIIENFGHEEEIAEGLDSDDEDDLEPVTLDKKHPVYELQQHLATNYQWLKDQLINLLQALSKDDNSKLYHLTAKKIGELCLKDSEEPTRTYLELQYGDDEKTADSKDSKAAQESALKYTKQAIEYLEKAKLKDEPDTWAQLAEAYIDLGNLYDNESKDQESAYTTAEDLLSKANTAAHGKYQDILDNLKN</sequence>
<evidence type="ECO:0000256" key="3">
    <source>
        <dbReference type="ARBA" id="ARBA00017359"/>
    </source>
</evidence>
<gene>
    <name evidence="9" type="ORF">RNJ44_03611</name>
</gene>
<evidence type="ECO:0000256" key="7">
    <source>
        <dbReference type="ARBA" id="ARBA00023242"/>
    </source>
</evidence>
<reference evidence="9 10" key="1">
    <citation type="submission" date="2024-05" db="EMBL/GenBank/DDBJ databases">
        <title>Long read based assembly of the Candida bracarensis genome reveals expanded adhesin content.</title>
        <authorList>
            <person name="Marcet-Houben M."/>
            <person name="Ksiezopolska E."/>
            <person name="Gabaldon T."/>
        </authorList>
    </citation>
    <scope>NUCLEOTIDE SEQUENCE [LARGE SCALE GENOMIC DNA]</scope>
    <source>
        <strain evidence="9 10">CBM6</strain>
    </source>
</reference>
<keyword evidence="6" id="KW-0804">Transcription</keyword>
<proteinExistence type="inferred from homology"/>
<feature type="region of interest" description="Disordered" evidence="8">
    <location>
        <begin position="1"/>
        <end position="33"/>
    </location>
</feature>
<comment type="caution">
    <text evidence="9">The sequence shown here is derived from an EMBL/GenBank/DDBJ whole genome shotgun (WGS) entry which is preliminary data.</text>
</comment>
<evidence type="ECO:0000256" key="2">
    <source>
        <dbReference type="ARBA" id="ARBA00007273"/>
    </source>
</evidence>
<evidence type="ECO:0000256" key="8">
    <source>
        <dbReference type="SAM" id="MobiDB-lite"/>
    </source>
</evidence>
<evidence type="ECO:0000256" key="5">
    <source>
        <dbReference type="ARBA" id="ARBA00023015"/>
    </source>
</evidence>
<dbReference type="PANTHER" id="PTHR28290:SF1">
    <property type="entry name" value="ENHANCER OF TRANSLATION TERMINATION 1"/>
    <property type="match status" value="1"/>
</dbReference>
<name>A0ABR4NXH0_9SACH</name>